<evidence type="ECO:0000313" key="3">
    <source>
        <dbReference type="EMBL" id="GMH90319.1"/>
    </source>
</evidence>
<dbReference type="CDD" id="cd16691">
    <property type="entry name" value="mRING-H2-C3H3C2_Mio"/>
    <property type="match status" value="1"/>
</dbReference>
<gene>
    <name evidence="3" type="ORF">TrST_g1359</name>
</gene>
<dbReference type="InterPro" id="IPR037593">
    <property type="entry name" value="MIOS/Sea4"/>
</dbReference>
<accession>A0A9W7ERM9</accession>
<comment type="caution">
    <text evidence="3">The sequence shown here is derived from an EMBL/GenBank/DDBJ whole genome shotgun (WGS) entry which is preliminary data.</text>
</comment>
<feature type="region of interest" description="Disordered" evidence="1">
    <location>
        <begin position="91"/>
        <end position="111"/>
    </location>
</feature>
<dbReference type="PANTHER" id="PTHR16453">
    <property type="entry name" value="WD40 DOMAIN-CONTAINING PROTEIN MIO FAMILY MEMBER"/>
    <property type="match status" value="1"/>
</dbReference>
<dbReference type="InterPro" id="IPR031488">
    <property type="entry name" value="Zn_ribbon_mio"/>
</dbReference>
<dbReference type="Pfam" id="PF17034">
    <property type="entry name" value="zinc_ribbon_16"/>
    <property type="match status" value="1"/>
</dbReference>
<evidence type="ECO:0000259" key="2">
    <source>
        <dbReference type="Pfam" id="PF17034"/>
    </source>
</evidence>
<protein>
    <recommendedName>
        <fullName evidence="2">GATOR2 complex protein MIO zinc-ribbon like domain-containing protein</fullName>
    </recommendedName>
</protein>
<organism evidence="3 4">
    <name type="scientific">Triparma strigata</name>
    <dbReference type="NCBI Taxonomy" id="1606541"/>
    <lineage>
        <taxon>Eukaryota</taxon>
        <taxon>Sar</taxon>
        <taxon>Stramenopiles</taxon>
        <taxon>Ochrophyta</taxon>
        <taxon>Bolidophyceae</taxon>
        <taxon>Parmales</taxon>
        <taxon>Triparmaceae</taxon>
        <taxon>Triparma</taxon>
    </lineage>
</organism>
<proteinExistence type="predicted"/>
<dbReference type="AlphaFoldDB" id="A0A9W7ERM9"/>
<feature type="domain" description="GATOR2 complex protein MIO zinc-ribbon like" evidence="2">
    <location>
        <begin position="618"/>
        <end position="751"/>
    </location>
</feature>
<reference evidence="4" key="1">
    <citation type="journal article" date="2023" name="Commun. Biol.">
        <title>Genome analysis of Parmales, the sister group of diatoms, reveals the evolutionary specialization of diatoms from phago-mixotrophs to photoautotrophs.</title>
        <authorList>
            <person name="Ban H."/>
            <person name="Sato S."/>
            <person name="Yoshikawa S."/>
            <person name="Yamada K."/>
            <person name="Nakamura Y."/>
            <person name="Ichinomiya M."/>
            <person name="Sato N."/>
            <person name="Blanc-Mathieu R."/>
            <person name="Endo H."/>
            <person name="Kuwata A."/>
            <person name="Ogata H."/>
        </authorList>
    </citation>
    <scope>NUCLEOTIDE SEQUENCE [LARGE SCALE GENOMIC DNA]</scope>
    <source>
        <strain evidence="4">NIES 3701</strain>
    </source>
</reference>
<dbReference type="GO" id="GO:0005737">
    <property type="term" value="C:cytoplasm"/>
    <property type="evidence" value="ECO:0007669"/>
    <property type="project" value="TreeGrafter"/>
</dbReference>
<evidence type="ECO:0000313" key="4">
    <source>
        <dbReference type="Proteomes" id="UP001165085"/>
    </source>
</evidence>
<dbReference type="EMBL" id="BRXY01000370">
    <property type="protein sequence ID" value="GMH90319.1"/>
    <property type="molecule type" value="Genomic_DNA"/>
</dbReference>
<dbReference type="PANTHER" id="PTHR16453:SF9">
    <property type="entry name" value="GATOR COMPLEX PROTEIN MIOS"/>
    <property type="match status" value="1"/>
</dbReference>
<evidence type="ECO:0000256" key="1">
    <source>
        <dbReference type="SAM" id="MobiDB-lite"/>
    </source>
</evidence>
<dbReference type="Proteomes" id="UP001165085">
    <property type="component" value="Unassembled WGS sequence"/>
</dbReference>
<keyword evidence="4" id="KW-1185">Reference proteome</keyword>
<sequence length="752" mass="83423">MSSSPPPLPPPTFPIPSSNLLQTFTSSSPSQTYSLVLSHTSESSTTEVFEHILPSTPYAAATLYLNGSILTVVGYGTGAIDLYTITPPAPAAPAAPATPAPEGTSDESTTYSITTEQFSIKTRRPPLSLSISPDGIVVGCYPKKARDFCCYIFSKTTRRFNPSTTTTSAFLDTSILWTSTASGLRSHNLLTGSTESFTYPCTVLSKYFYSSDSGVQMISNGTLSYVWKGSSLKMFIISRTKFAVLQELEEGRYKLLIVKVPKEGSRGIIEGISTYASSVLSVSLEDDTLPHPMPVVYLSSGHVKSQWQNAPVDVKCGRVCVGNRIREVEDEFEWRGLGAEENSERYREEGGALGEVWEYVARLMKRGIRGEGGIKETIEESKLVDGRWVGREAGIGLVKREAQSGEERVFRLVCEGQLEGAVEELSKLSGDLPGRVQTLIQCLGHEKWDQIAESTLTSDGFLSCTIRHLLNRPHDVLKDESLPWVVKLHYAMEQLPPKGLEVWLDSIKKKWETEGDIRGIMLGSVESAQTYLDRTTDIQTVALLSAHRLTGEKGPEWIEVYRDFLNSRRMWRERSKFDVERGRMARLLGENSTGEDGKLHLTVAENIVKPPKSLFVRCNFCGISLPLSVLRRSDEKSWLQTSSWLTHSPPVISSCPSCRKPGMKCYVCLQPLGVLNPYLEIKRQKEGKRCVEVKGVVPKESGLEELAQLPFTEFWSWCNKCRHGGHAAHILDWHKDHPVCGVAGCDCRCSES</sequence>
<dbReference type="OrthoDB" id="341486at2759"/>
<name>A0A9W7ERM9_9STRA</name>